<organism evidence="1 2">
    <name type="scientific">Panagrolaimus sp. ES5</name>
    <dbReference type="NCBI Taxonomy" id="591445"/>
    <lineage>
        <taxon>Eukaryota</taxon>
        <taxon>Metazoa</taxon>
        <taxon>Ecdysozoa</taxon>
        <taxon>Nematoda</taxon>
        <taxon>Chromadorea</taxon>
        <taxon>Rhabditida</taxon>
        <taxon>Tylenchina</taxon>
        <taxon>Panagrolaimomorpha</taxon>
        <taxon>Panagrolaimoidea</taxon>
        <taxon>Panagrolaimidae</taxon>
        <taxon>Panagrolaimus</taxon>
    </lineage>
</organism>
<evidence type="ECO:0000313" key="2">
    <source>
        <dbReference type="WBParaSite" id="ES5_v2.g9974.t1"/>
    </source>
</evidence>
<name>A0AC34GY87_9BILA</name>
<sequence length="300" mass="34100">MEESSSLALDFAAINKSTLQEIDRFMKSASFSAFKKGIQNVGIVSCFYSLNIQQYNINDFIFTNPGRALRLIVPVIHGPRIVLMVFFSEDNRVEYYDSLKQDFCEQFHPVKDAVEKFVNLKFNLTNQKVINESINDNLFPLLANVHICRIAEELCFLKRYRKLDSFDINEEAKRIKAILDMASDEKWNGEWIFNLKDKRIDTVFDKNFANSEIVSSSPANTDTVGSIIEINNEKDSVIPSSTQREITINSIINDVVNSVNKSKPSNNTVDTENNETAMIENSDEIAATCSTTFEVSDLIK</sequence>
<dbReference type="WBParaSite" id="ES5_v2.g9974.t1">
    <property type="protein sequence ID" value="ES5_v2.g9974.t1"/>
    <property type="gene ID" value="ES5_v2.g9974"/>
</dbReference>
<protein>
    <submittedName>
        <fullName evidence="2">Uncharacterized protein</fullName>
    </submittedName>
</protein>
<proteinExistence type="predicted"/>
<accession>A0AC34GY87</accession>
<dbReference type="Proteomes" id="UP000887579">
    <property type="component" value="Unplaced"/>
</dbReference>
<evidence type="ECO:0000313" key="1">
    <source>
        <dbReference type="Proteomes" id="UP000887579"/>
    </source>
</evidence>
<reference evidence="2" key="1">
    <citation type="submission" date="2022-11" db="UniProtKB">
        <authorList>
            <consortium name="WormBaseParasite"/>
        </authorList>
    </citation>
    <scope>IDENTIFICATION</scope>
</reference>